<organism evidence="3 4">
    <name type="scientific">Erythranthe guttata</name>
    <name type="common">Yellow monkey flower</name>
    <name type="synonym">Mimulus guttatus</name>
    <dbReference type="NCBI Taxonomy" id="4155"/>
    <lineage>
        <taxon>Eukaryota</taxon>
        <taxon>Viridiplantae</taxon>
        <taxon>Streptophyta</taxon>
        <taxon>Embryophyta</taxon>
        <taxon>Tracheophyta</taxon>
        <taxon>Spermatophyta</taxon>
        <taxon>Magnoliopsida</taxon>
        <taxon>eudicotyledons</taxon>
        <taxon>Gunneridae</taxon>
        <taxon>Pentapetalae</taxon>
        <taxon>asterids</taxon>
        <taxon>lamiids</taxon>
        <taxon>Lamiales</taxon>
        <taxon>Phrymaceae</taxon>
        <taxon>Erythranthe</taxon>
    </lineage>
</organism>
<protein>
    <recommendedName>
        <fullName evidence="5">Stress-induced protein KIN2-like</fullName>
    </recommendedName>
</protein>
<evidence type="ECO:0000313" key="4">
    <source>
        <dbReference type="Proteomes" id="UP000030748"/>
    </source>
</evidence>
<dbReference type="AlphaFoldDB" id="A0A022RW38"/>
<dbReference type="eggNOG" id="ENOG502S8HF">
    <property type="taxonomic scope" value="Eukaryota"/>
</dbReference>
<evidence type="ECO:0008006" key="5">
    <source>
        <dbReference type="Google" id="ProtNLM"/>
    </source>
</evidence>
<evidence type="ECO:0000313" key="3">
    <source>
        <dbReference type="EMBL" id="EYU44269.1"/>
    </source>
</evidence>
<accession>A0A022RW38</accession>
<name>A0A022RW38_ERYGU</name>
<dbReference type="PANTHER" id="PTHR34191:SF23">
    <property type="entry name" value="ABA-INDUCIBLE PROTEIN-LIKE"/>
    <property type="match status" value="1"/>
</dbReference>
<feature type="transmembrane region" description="Helical" evidence="2">
    <location>
        <begin position="12"/>
        <end position="31"/>
    </location>
</feature>
<dbReference type="EMBL" id="KI630214">
    <property type="protein sequence ID" value="EYU44269.1"/>
    <property type="molecule type" value="Genomic_DNA"/>
</dbReference>
<dbReference type="Proteomes" id="UP000030748">
    <property type="component" value="Unassembled WGS sequence"/>
</dbReference>
<dbReference type="PANTHER" id="PTHR34191">
    <property type="entry name" value="LATE EMBRYOGENESIS ABUNDANT PROTEIN (LEA) FAMILY PROTEIN"/>
    <property type="match status" value="1"/>
</dbReference>
<reference evidence="3 4" key="1">
    <citation type="journal article" date="2013" name="Proc. Natl. Acad. Sci. U.S.A.">
        <title>Fine-scale variation in meiotic recombination in Mimulus inferred from population shotgun sequencing.</title>
        <authorList>
            <person name="Hellsten U."/>
            <person name="Wright K.M."/>
            <person name="Jenkins J."/>
            <person name="Shu S."/>
            <person name="Yuan Y."/>
            <person name="Wessler S.R."/>
            <person name="Schmutz J."/>
            <person name="Willis J.H."/>
            <person name="Rokhsar D.S."/>
        </authorList>
    </citation>
    <scope>NUCLEOTIDE SEQUENCE [LARGE SCALE GENOMIC DNA]</scope>
    <source>
        <strain evidence="4">cv. DUN x IM62</strain>
    </source>
</reference>
<evidence type="ECO:0000256" key="1">
    <source>
        <dbReference type="SAM" id="MobiDB-lite"/>
    </source>
</evidence>
<keyword evidence="4" id="KW-1185">Reference proteome</keyword>
<feature type="region of interest" description="Disordered" evidence="1">
    <location>
        <begin position="42"/>
        <end position="79"/>
    </location>
</feature>
<keyword evidence="2" id="KW-0812">Transmembrane</keyword>
<feature type="non-terminal residue" evidence="3">
    <location>
        <position position="1"/>
    </location>
</feature>
<proteinExistence type="predicted"/>
<evidence type="ECO:0000256" key="2">
    <source>
        <dbReference type="SAM" id="Phobius"/>
    </source>
</evidence>
<dbReference type="InterPro" id="IPR039624">
    <property type="entry name" value="LEA1/2/D7/KIN2"/>
</dbReference>
<keyword evidence="2" id="KW-1133">Transmembrane helix</keyword>
<gene>
    <name evidence="3" type="ORF">MIMGU_mgv1a022570mg</name>
</gene>
<sequence>PTYVFKSQTNLVFQYTLLSAFNFLYNQIFIIKKMDNSNNMSYQAGQTKGQAEEKGNQMMEKASNAAQSAKESMQEIGQQAQAKAQGAVDAVKNATGMNK</sequence>
<keyword evidence="2" id="KW-0472">Membrane</keyword>